<feature type="region of interest" description="Disordered" evidence="1">
    <location>
        <begin position="112"/>
        <end position="134"/>
    </location>
</feature>
<evidence type="ECO:0000256" key="1">
    <source>
        <dbReference type="SAM" id="MobiDB-lite"/>
    </source>
</evidence>
<feature type="transmembrane region" description="Helical" evidence="2">
    <location>
        <begin position="152"/>
        <end position="169"/>
    </location>
</feature>
<dbReference type="Proteomes" id="UP001500655">
    <property type="component" value="Unassembled WGS sequence"/>
</dbReference>
<accession>A0ABP4XEE2</accession>
<sequence length="384" mass="43320">MELRRVAKRLTELSSLPVPRMNTETELRAQMRQHITQEGRYGVPMVLVQAVDEVIDSHVIDMRAELLRHQKSEDAQIGELEARLNGLAVKYREDEEQQQDVVAHLRYQRRSARRRVEDRDTPMPAGPDGVEENGYQHGNVGELVGRGMVTRIVLLVVLLLAMLADLITFRQVVERVANDRFVFPLVLALTVTTTYVAHWAGEMFQTARETRRGIRRAVGGWTLSAVWAAMGVGAFVFRLLAPPPVSGDALGDFVKGDAATTTSTSDGSPALSAMLLLFLYVLTGAIAITAGFHRPRREIAQYRRANRRLRWARPRLAAIRRDLAEAAALHVQLAELRVSRAQLYAVELERCESAARRLKAEAAMRVERLTRASELPWYRRMISR</sequence>
<keyword evidence="2" id="KW-1133">Transmembrane helix</keyword>
<feature type="transmembrane region" description="Helical" evidence="2">
    <location>
        <begin position="181"/>
        <end position="200"/>
    </location>
</feature>
<name>A0ABP4XEE2_9ACTN</name>
<feature type="transmembrane region" description="Helical" evidence="2">
    <location>
        <begin position="221"/>
        <end position="241"/>
    </location>
</feature>
<keyword evidence="4" id="KW-1185">Reference proteome</keyword>
<evidence type="ECO:0000313" key="3">
    <source>
        <dbReference type="EMBL" id="GAA1775278.1"/>
    </source>
</evidence>
<gene>
    <name evidence="3" type="ORF">GCM10009681_53570</name>
</gene>
<keyword evidence="2" id="KW-0472">Membrane</keyword>
<dbReference type="EMBL" id="BAAALS010000042">
    <property type="protein sequence ID" value="GAA1775278.1"/>
    <property type="molecule type" value="Genomic_DNA"/>
</dbReference>
<comment type="caution">
    <text evidence="3">The sequence shown here is derived from an EMBL/GenBank/DDBJ whole genome shotgun (WGS) entry which is preliminary data.</text>
</comment>
<evidence type="ECO:0000313" key="4">
    <source>
        <dbReference type="Proteomes" id="UP001500655"/>
    </source>
</evidence>
<protein>
    <submittedName>
        <fullName evidence="3">Uncharacterized protein</fullName>
    </submittedName>
</protein>
<organism evidence="3 4">
    <name type="scientific">Luedemannella helvata</name>
    <dbReference type="NCBI Taxonomy" id="349315"/>
    <lineage>
        <taxon>Bacteria</taxon>
        <taxon>Bacillati</taxon>
        <taxon>Actinomycetota</taxon>
        <taxon>Actinomycetes</taxon>
        <taxon>Micromonosporales</taxon>
        <taxon>Micromonosporaceae</taxon>
        <taxon>Luedemannella</taxon>
    </lineage>
</organism>
<proteinExistence type="predicted"/>
<reference evidence="4" key="1">
    <citation type="journal article" date="2019" name="Int. J. Syst. Evol. Microbiol.">
        <title>The Global Catalogue of Microorganisms (GCM) 10K type strain sequencing project: providing services to taxonomists for standard genome sequencing and annotation.</title>
        <authorList>
            <consortium name="The Broad Institute Genomics Platform"/>
            <consortium name="The Broad Institute Genome Sequencing Center for Infectious Disease"/>
            <person name="Wu L."/>
            <person name="Ma J."/>
        </authorList>
    </citation>
    <scope>NUCLEOTIDE SEQUENCE [LARGE SCALE GENOMIC DNA]</scope>
    <source>
        <strain evidence="4">JCM 13249</strain>
    </source>
</reference>
<evidence type="ECO:0000256" key="2">
    <source>
        <dbReference type="SAM" id="Phobius"/>
    </source>
</evidence>
<feature type="transmembrane region" description="Helical" evidence="2">
    <location>
        <begin position="270"/>
        <end position="293"/>
    </location>
</feature>
<keyword evidence="2" id="KW-0812">Transmembrane</keyword>